<gene>
    <name evidence="2" type="ORF">GTHE00462_LOCUS3073</name>
</gene>
<feature type="region of interest" description="Disordered" evidence="1">
    <location>
        <begin position="209"/>
        <end position="258"/>
    </location>
</feature>
<evidence type="ECO:0000313" key="2">
    <source>
        <dbReference type="EMBL" id="CAE2193762.1"/>
    </source>
</evidence>
<dbReference type="EMBL" id="HBKN01003638">
    <property type="protein sequence ID" value="CAE2193762.1"/>
    <property type="molecule type" value="Transcribed_RNA"/>
</dbReference>
<accession>A0A7S4HBN4</accession>
<evidence type="ECO:0000256" key="1">
    <source>
        <dbReference type="SAM" id="MobiDB-lite"/>
    </source>
</evidence>
<proteinExistence type="predicted"/>
<sequence length="258" mass="28893">MPHLIFQAKFPLTKEQAVISLYGLLEKQLIEDFKQCSTSVLQNALGSELPDPVIVDDAKDTEAPDQIKHFTIRLPISIERRSILQNVLKIEWMDMFERGGWTLVSMWNTKENDDTTSESTKAAARKNNEAVLNEKEMECVNFLLNRRKNHAAASSTTAVPMAIMTPVSSLPISSQSLAFSVAMPHSVSPELSASNPMLYNKLKRMEVYKREGKTAEKEKDGDQTESMDEEEETPVAKGSEASKRSADEDLLSSKAKKR</sequence>
<feature type="compositionally biased region" description="Basic and acidic residues" evidence="1">
    <location>
        <begin position="209"/>
        <end position="222"/>
    </location>
</feature>
<name>A0A7S4HBN4_GUITH</name>
<dbReference type="AlphaFoldDB" id="A0A7S4HBN4"/>
<feature type="compositionally biased region" description="Acidic residues" evidence="1">
    <location>
        <begin position="223"/>
        <end position="233"/>
    </location>
</feature>
<organism evidence="2">
    <name type="scientific">Guillardia theta</name>
    <name type="common">Cryptophyte</name>
    <name type="synonym">Cryptomonas phi</name>
    <dbReference type="NCBI Taxonomy" id="55529"/>
    <lineage>
        <taxon>Eukaryota</taxon>
        <taxon>Cryptophyceae</taxon>
        <taxon>Pyrenomonadales</taxon>
        <taxon>Geminigeraceae</taxon>
        <taxon>Guillardia</taxon>
    </lineage>
</organism>
<protein>
    <submittedName>
        <fullName evidence="2">Uncharacterized protein</fullName>
    </submittedName>
</protein>
<reference evidence="2" key="1">
    <citation type="submission" date="2021-01" db="EMBL/GenBank/DDBJ databases">
        <authorList>
            <person name="Corre E."/>
            <person name="Pelletier E."/>
            <person name="Niang G."/>
            <person name="Scheremetjew M."/>
            <person name="Finn R."/>
            <person name="Kale V."/>
            <person name="Holt S."/>
            <person name="Cochrane G."/>
            <person name="Meng A."/>
            <person name="Brown T."/>
            <person name="Cohen L."/>
        </authorList>
    </citation>
    <scope>NUCLEOTIDE SEQUENCE</scope>
    <source>
        <strain evidence="2">CCMP 2712</strain>
    </source>
</reference>